<evidence type="ECO:0000256" key="3">
    <source>
        <dbReference type="ARBA" id="ARBA00022692"/>
    </source>
</evidence>
<feature type="transmembrane region" description="Helical" evidence="6">
    <location>
        <begin position="57"/>
        <end position="80"/>
    </location>
</feature>
<feature type="transmembrane region" description="Helical" evidence="6">
    <location>
        <begin position="87"/>
        <end position="108"/>
    </location>
</feature>
<feature type="transmembrane region" description="Helical" evidence="6">
    <location>
        <begin position="292"/>
        <end position="313"/>
    </location>
</feature>
<sequence>MSNKNNARDTTFSHDEKHNITMFIIGIMCFKFAFESLSSSISFLAQEKFAKSIALTMTPVLTSCFNIMQCICSIGAAQLLVRFRTNVILAFSMFCFGALALVLIIVDASTGGKFESQGNWTPWILFPIYLPMGGCLGVLELVRRVLPRDIVGENPEKLKKMDAHVHIFYEIAGTSGAFATTPLVKKMGPVYALMLIPILFTAAGFIWLRIKHNPNAPSDINRNKETDSSDRKNIFYLYFYSVKRGAQIVFSERRFIWLMGGYVLPFVFHRFIENVIFPTFANQVLKEKSYSYILLGASNFGELLGAFVVLLFASKVATPLPWVRFDAVALMTLWIFPFLPVKSALSWALSALPLMIVLSMGWAAGDVSLVAYIQSRLHSVNIQADAGTSPLGCVMAFLYSSYIIVFTILSIPLGRVFDAYKAANNINQAFLYIAGVMITVGAVVIFASTFVPRHSWAFNPKVDPDDDIAASEEEEVKGEKEKGSVNLVEAISMA</sequence>
<evidence type="ECO:0008006" key="9">
    <source>
        <dbReference type="Google" id="ProtNLM"/>
    </source>
</evidence>
<keyword evidence="2" id="KW-1003">Cell membrane</keyword>
<comment type="caution">
    <text evidence="7">The sequence shown here is derived from an EMBL/GenBank/DDBJ whole genome shotgun (WGS) entry which is preliminary data.</text>
</comment>
<evidence type="ECO:0000313" key="7">
    <source>
        <dbReference type="EMBL" id="EXX72808.1"/>
    </source>
</evidence>
<dbReference type="HOGENOM" id="CLU_023742_0_0_1"/>
<dbReference type="Gene3D" id="1.20.1250.20">
    <property type="entry name" value="MFS general substrate transporter like domains"/>
    <property type="match status" value="1"/>
</dbReference>
<dbReference type="PANTHER" id="PTHR23513:SF6">
    <property type="entry name" value="MAJOR FACILITATOR SUPERFAMILY ASSOCIATED DOMAIN-CONTAINING PROTEIN"/>
    <property type="match status" value="1"/>
</dbReference>
<keyword evidence="5 6" id="KW-0472">Membrane</keyword>
<evidence type="ECO:0000256" key="6">
    <source>
        <dbReference type="SAM" id="Phobius"/>
    </source>
</evidence>
<dbReference type="GO" id="GO:0005886">
    <property type="term" value="C:plasma membrane"/>
    <property type="evidence" value="ECO:0007669"/>
    <property type="project" value="UniProtKB-SubCell"/>
</dbReference>
<gene>
    <name evidence="7" type="ORF">RirG_065820</name>
</gene>
<keyword evidence="3 6" id="KW-0812">Transmembrane</keyword>
<comment type="subcellular location">
    <subcellularLocation>
        <location evidence="1">Cell membrane</location>
        <topology evidence="1">Multi-pass membrane protein</topology>
    </subcellularLocation>
</comment>
<feature type="transmembrane region" description="Helical" evidence="6">
    <location>
        <begin position="394"/>
        <end position="417"/>
    </location>
</feature>
<evidence type="ECO:0000256" key="2">
    <source>
        <dbReference type="ARBA" id="ARBA00022475"/>
    </source>
</evidence>
<proteinExistence type="predicted"/>
<evidence type="ECO:0000256" key="1">
    <source>
        <dbReference type="ARBA" id="ARBA00004651"/>
    </source>
</evidence>
<dbReference type="InterPro" id="IPR036259">
    <property type="entry name" value="MFS_trans_sf"/>
</dbReference>
<feature type="transmembrane region" description="Helical" evidence="6">
    <location>
        <begin position="325"/>
        <end position="345"/>
    </location>
</feature>
<feature type="transmembrane region" description="Helical" evidence="6">
    <location>
        <begin position="20"/>
        <end position="45"/>
    </location>
</feature>
<dbReference type="EMBL" id="JEMT01015017">
    <property type="protein sequence ID" value="EXX72808.1"/>
    <property type="molecule type" value="Genomic_DNA"/>
</dbReference>
<evidence type="ECO:0000256" key="5">
    <source>
        <dbReference type="ARBA" id="ARBA00023136"/>
    </source>
</evidence>
<feature type="transmembrane region" description="Helical" evidence="6">
    <location>
        <begin position="351"/>
        <end position="373"/>
    </location>
</feature>
<feature type="transmembrane region" description="Helical" evidence="6">
    <location>
        <begin position="429"/>
        <end position="451"/>
    </location>
</feature>
<accession>A0A015N153</accession>
<dbReference type="SUPFAM" id="SSF103473">
    <property type="entry name" value="MFS general substrate transporter"/>
    <property type="match status" value="1"/>
</dbReference>
<dbReference type="OrthoDB" id="5344169at2759"/>
<dbReference type="Proteomes" id="UP000022910">
    <property type="component" value="Unassembled WGS sequence"/>
</dbReference>
<keyword evidence="4 6" id="KW-1133">Transmembrane helix</keyword>
<dbReference type="AlphaFoldDB" id="A0A015N153"/>
<reference evidence="7 8" key="1">
    <citation type="submission" date="2014-02" db="EMBL/GenBank/DDBJ databases">
        <title>Single nucleus genome sequencing reveals high similarity among nuclei of an endomycorrhizal fungus.</title>
        <authorList>
            <person name="Lin K."/>
            <person name="Geurts R."/>
            <person name="Zhang Z."/>
            <person name="Limpens E."/>
            <person name="Saunders D.G."/>
            <person name="Mu D."/>
            <person name="Pang E."/>
            <person name="Cao H."/>
            <person name="Cha H."/>
            <person name="Lin T."/>
            <person name="Zhou Q."/>
            <person name="Shang Y."/>
            <person name="Li Y."/>
            <person name="Ivanov S."/>
            <person name="Sharma T."/>
            <person name="Velzen R.V."/>
            <person name="Ruijter N.D."/>
            <person name="Aanen D.K."/>
            <person name="Win J."/>
            <person name="Kamoun S."/>
            <person name="Bisseling T."/>
            <person name="Huang S."/>
        </authorList>
    </citation>
    <scope>NUCLEOTIDE SEQUENCE [LARGE SCALE GENOMIC DNA]</scope>
    <source>
        <strain evidence="8">DAOM197198w</strain>
    </source>
</reference>
<evidence type="ECO:0000313" key="8">
    <source>
        <dbReference type="Proteomes" id="UP000022910"/>
    </source>
</evidence>
<protein>
    <recommendedName>
        <fullName evidence="9">MFS general substrate transporter</fullName>
    </recommendedName>
</protein>
<dbReference type="OMA" id="NSAWSQI"/>
<name>A0A015N153_RHIIW</name>
<feature type="transmembrane region" description="Helical" evidence="6">
    <location>
        <begin position="190"/>
        <end position="208"/>
    </location>
</feature>
<organism evidence="7 8">
    <name type="scientific">Rhizophagus irregularis (strain DAOM 197198w)</name>
    <name type="common">Glomus intraradices</name>
    <dbReference type="NCBI Taxonomy" id="1432141"/>
    <lineage>
        <taxon>Eukaryota</taxon>
        <taxon>Fungi</taxon>
        <taxon>Fungi incertae sedis</taxon>
        <taxon>Mucoromycota</taxon>
        <taxon>Glomeromycotina</taxon>
        <taxon>Glomeromycetes</taxon>
        <taxon>Glomerales</taxon>
        <taxon>Glomeraceae</taxon>
        <taxon>Rhizophagus</taxon>
    </lineage>
</organism>
<keyword evidence="8" id="KW-1185">Reference proteome</keyword>
<evidence type="ECO:0000256" key="4">
    <source>
        <dbReference type="ARBA" id="ARBA00022989"/>
    </source>
</evidence>
<feature type="transmembrane region" description="Helical" evidence="6">
    <location>
        <begin position="120"/>
        <end position="142"/>
    </location>
</feature>
<feature type="transmembrane region" description="Helical" evidence="6">
    <location>
        <begin position="255"/>
        <end position="272"/>
    </location>
</feature>
<dbReference type="PANTHER" id="PTHR23513">
    <property type="entry name" value="INTEGRAL MEMBRANE EFFLUX PROTEIN-RELATED"/>
    <property type="match status" value="1"/>
</dbReference>